<evidence type="ECO:0000313" key="8">
    <source>
        <dbReference type="Proteomes" id="UP001500194"/>
    </source>
</evidence>
<dbReference type="SFLD" id="SFLDG00180">
    <property type="entry name" value="muconate_cycloisomerase"/>
    <property type="match status" value="1"/>
</dbReference>
<feature type="domain" description="Mandelate racemase/muconate lactonizing enzyme C-terminal" evidence="6">
    <location>
        <begin position="122"/>
        <end position="217"/>
    </location>
</feature>
<dbReference type="Proteomes" id="UP001500194">
    <property type="component" value="Unassembled WGS sequence"/>
</dbReference>
<dbReference type="Gene3D" id="3.30.390.10">
    <property type="entry name" value="Enolase-like, N-terminal domain"/>
    <property type="match status" value="1"/>
</dbReference>
<keyword evidence="3 4" id="KW-0456">Lyase</keyword>
<comment type="similarity">
    <text evidence="4">Belongs to the mandelate racemase/muconate lactonizing enzyme family. MenC type 1 subfamily.</text>
</comment>
<comment type="pathway">
    <text evidence="4">Quinol/quinone metabolism; 1,4-dihydroxy-2-naphthoate biosynthesis; 1,4-dihydroxy-2-naphthoate from chorismate: step 4/7.</text>
</comment>
<dbReference type="EC" id="4.2.1.113" evidence="4"/>
<feature type="active site" description="Proton donor" evidence="4">
    <location>
        <position position="143"/>
    </location>
</feature>
<proteinExistence type="inferred from homology"/>
<reference evidence="7 8" key="1">
    <citation type="journal article" date="2019" name="Int. J. Syst. Evol. Microbiol.">
        <title>The Global Catalogue of Microorganisms (GCM) 10K type strain sequencing project: providing services to taxonomists for standard genome sequencing and annotation.</title>
        <authorList>
            <consortium name="The Broad Institute Genomics Platform"/>
            <consortium name="The Broad Institute Genome Sequencing Center for Infectious Disease"/>
            <person name="Wu L."/>
            <person name="Ma J."/>
        </authorList>
    </citation>
    <scope>NUCLEOTIDE SEQUENCE [LARGE SCALE GENOMIC DNA]</scope>
    <source>
        <strain evidence="7 8">JCM 16327</strain>
    </source>
</reference>
<dbReference type="InterPro" id="IPR010196">
    <property type="entry name" value="OSB_synthase_MenC1"/>
</dbReference>
<dbReference type="PANTHER" id="PTHR48073:SF2">
    <property type="entry name" value="O-SUCCINYLBENZOATE SYNTHASE"/>
    <property type="match status" value="1"/>
</dbReference>
<comment type="caution">
    <text evidence="7">The sequence shown here is derived from an EMBL/GenBank/DDBJ whole genome shotgun (WGS) entry which is preliminary data.</text>
</comment>
<dbReference type="AlphaFoldDB" id="A0AAV3T302"/>
<dbReference type="Gene3D" id="3.20.20.120">
    <property type="entry name" value="Enolase-like C-terminal domain"/>
    <property type="match status" value="1"/>
</dbReference>
<dbReference type="SUPFAM" id="SSF54826">
    <property type="entry name" value="Enolase N-terminal domain-like"/>
    <property type="match status" value="1"/>
</dbReference>
<feature type="binding site" evidence="4">
    <location>
        <position position="221"/>
    </location>
    <ligand>
        <name>Mg(2+)</name>
        <dbReference type="ChEBI" id="CHEBI:18420"/>
    </ligand>
</feature>
<dbReference type="SFLD" id="SFLDS00001">
    <property type="entry name" value="Enolase"/>
    <property type="match status" value="1"/>
</dbReference>
<evidence type="ECO:0000256" key="1">
    <source>
        <dbReference type="ARBA" id="ARBA00022723"/>
    </source>
</evidence>
<evidence type="ECO:0000256" key="3">
    <source>
        <dbReference type="ARBA" id="ARBA00023239"/>
    </source>
</evidence>
<dbReference type="InterPro" id="IPR029065">
    <property type="entry name" value="Enolase_C-like"/>
</dbReference>
<dbReference type="SFLD" id="SFLDF00009">
    <property type="entry name" value="o-succinylbenzoate_synthase"/>
    <property type="match status" value="1"/>
</dbReference>
<evidence type="ECO:0000256" key="5">
    <source>
        <dbReference type="SAM" id="MobiDB-lite"/>
    </source>
</evidence>
<accession>A0AAV3T302</accession>
<feature type="binding site" evidence="4">
    <location>
        <position position="197"/>
    </location>
    <ligand>
        <name>Mg(2+)</name>
        <dbReference type="ChEBI" id="CHEBI:18420"/>
    </ligand>
</feature>
<dbReference type="GO" id="GO:0009234">
    <property type="term" value="P:menaquinone biosynthetic process"/>
    <property type="evidence" value="ECO:0007669"/>
    <property type="project" value="UniProtKB-UniRule"/>
</dbReference>
<feature type="binding site" evidence="4">
    <location>
        <position position="172"/>
    </location>
    <ligand>
        <name>Mg(2+)</name>
        <dbReference type="ChEBI" id="CHEBI:18420"/>
    </ligand>
</feature>
<evidence type="ECO:0000259" key="6">
    <source>
        <dbReference type="SMART" id="SM00922"/>
    </source>
</evidence>
<keyword evidence="1 4" id="KW-0479">Metal-binding</keyword>
<dbReference type="InterPro" id="IPR013342">
    <property type="entry name" value="Mandelate_racemase_C"/>
</dbReference>
<dbReference type="CDD" id="cd03320">
    <property type="entry name" value="OSBS"/>
    <property type="match status" value="1"/>
</dbReference>
<name>A0AAV3T302_9EURY</name>
<dbReference type="SMART" id="SM00922">
    <property type="entry name" value="MR_MLE"/>
    <property type="match status" value="1"/>
</dbReference>
<keyword evidence="8" id="KW-1185">Reference proteome</keyword>
<feature type="region of interest" description="Disordered" evidence="5">
    <location>
        <begin position="306"/>
        <end position="335"/>
    </location>
</feature>
<feature type="compositionally biased region" description="Acidic residues" evidence="5">
    <location>
        <begin position="306"/>
        <end position="319"/>
    </location>
</feature>
<evidence type="ECO:0000256" key="2">
    <source>
        <dbReference type="ARBA" id="ARBA00022842"/>
    </source>
</evidence>
<dbReference type="SUPFAM" id="SSF51604">
    <property type="entry name" value="Enolase C-terminal domain-like"/>
    <property type="match status" value="1"/>
</dbReference>
<organism evidence="7 8">
    <name type="scientific">Salarchaeum japonicum</name>
    <dbReference type="NCBI Taxonomy" id="555573"/>
    <lineage>
        <taxon>Archaea</taxon>
        <taxon>Methanobacteriati</taxon>
        <taxon>Methanobacteriota</taxon>
        <taxon>Stenosarchaea group</taxon>
        <taxon>Halobacteria</taxon>
        <taxon>Halobacteriales</taxon>
        <taxon>Halobacteriaceae</taxon>
    </lineage>
</organism>
<keyword evidence="4" id="KW-0474">Menaquinone biosynthesis</keyword>
<dbReference type="GeneID" id="68573056"/>
<comment type="catalytic activity">
    <reaction evidence="4">
        <text>(1R,6R)-6-hydroxy-2-succinyl-cyclohexa-2,4-diene-1-carboxylate = 2-succinylbenzoate + H2O</text>
        <dbReference type="Rhea" id="RHEA:10196"/>
        <dbReference type="ChEBI" id="CHEBI:15377"/>
        <dbReference type="ChEBI" id="CHEBI:18325"/>
        <dbReference type="ChEBI" id="CHEBI:58689"/>
        <dbReference type="EC" id="4.2.1.113"/>
    </reaction>
</comment>
<comment type="function">
    <text evidence="4">Converts 2-succinyl-6-hydroxy-2,4-cyclohexadiene-1-carboxylate (SHCHC) to 2-succinylbenzoate (OSB).</text>
</comment>
<feature type="active site" description="Proton acceptor" evidence="4">
    <location>
        <position position="244"/>
    </location>
</feature>
<dbReference type="PANTHER" id="PTHR48073">
    <property type="entry name" value="O-SUCCINYLBENZOATE SYNTHASE-RELATED"/>
    <property type="match status" value="1"/>
</dbReference>
<evidence type="ECO:0000313" key="7">
    <source>
        <dbReference type="EMBL" id="GAA0657845.1"/>
    </source>
</evidence>
<evidence type="ECO:0000256" key="4">
    <source>
        <dbReference type="HAMAP-Rule" id="MF_00470"/>
    </source>
</evidence>
<dbReference type="GO" id="GO:0043748">
    <property type="term" value="F:O-succinylbenzoate synthase activity"/>
    <property type="evidence" value="ECO:0007669"/>
    <property type="project" value="UniProtKB-EC"/>
</dbReference>
<dbReference type="GO" id="GO:0000287">
    <property type="term" value="F:magnesium ion binding"/>
    <property type="evidence" value="ECO:0007669"/>
    <property type="project" value="UniProtKB-UniRule"/>
</dbReference>
<dbReference type="InterPro" id="IPR029017">
    <property type="entry name" value="Enolase-like_N"/>
</dbReference>
<comment type="pathway">
    <text evidence="4">Quinol/quinone metabolism; menaquinone biosynthesis.</text>
</comment>
<dbReference type="RefSeq" id="WP_227259650.1">
    <property type="nucleotide sequence ID" value="NZ_BAAADU010000002.1"/>
</dbReference>
<dbReference type="HAMAP" id="MF_00470">
    <property type="entry name" value="MenC_1"/>
    <property type="match status" value="1"/>
</dbReference>
<keyword evidence="2 4" id="KW-0460">Magnesium</keyword>
<comment type="cofactor">
    <cofactor evidence="4">
        <name>a divalent metal cation</name>
        <dbReference type="ChEBI" id="CHEBI:60240"/>
    </cofactor>
</comment>
<dbReference type="InterPro" id="IPR036849">
    <property type="entry name" value="Enolase-like_C_sf"/>
</dbReference>
<sequence length="335" mass="34766">MISSFSLPLADSLDTAAGTITEREGFLLRSRDGLGEATPLPGWTESHEDCRDALETADAALPDWQAALDACEGRPAARHAVSLAHLDAASRVEQEPLYRFLADDDARVESVPANATVGDAPVEGTVESAREAVASGFDCVKVKVGARPVADDVERLRAVREAVGADVELRADANAAWSADEANYVFDELAGVVSYVEQPLAKGDLDGHAALREHDVGVALDETLTEHGIREVLAAESADAVVLKPMALGGIDRAREAALTAREAGVAAVATTTIDAVVARTAAVHLAASLPGMPACGLATAHLLDDDLAPDPAPVEDGEVSVPQEPGNLPGEVEP</sequence>
<dbReference type="EMBL" id="BAAADU010000002">
    <property type="protein sequence ID" value="GAA0657845.1"/>
    <property type="molecule type" value="Genomic_DNA"/>
</dbReference>
<dbReference type="Pfam" id="PF13378">
    <property type="entry name" value="MR_MLE_C"/>
    <property type="match status" value="1"/>
</dbReference>
<protein>
    <recommendedName>
        <fullName evidence="4">o-succinylbenzoate synthase</fullName>
        <shortName evidence="4">OSB synthase</shortName>
        <shortName evidence="4">OSBS</shortName>
        <ecNumber evidence="4">4.2.1.113</ecNumber>
    </recommendedName>
    <alternativeName>
        <fullName evidence="4">4-(2'-carboxyphenyl)-4-oxybutyric acid synthase</fullName>
    </alternativeName>
    <alternativeName>
        <fullName evidence="4">o-succinylbenzoic acid synthase</fullName>
    </alternativeName>
</protein>
<gene>
    <name evidence="4" type="primary">menC</name>
    <name evidence="7" type="ORF">GCM10009019_22630</name>
</gene>